<keyword evidence="1" id="KW-1185">Reference proteome</keyword>
<evidence type="ECO:0000313" key="1">
    <source>
        <dbReference type="Proteomes" id="UP000694941"/>
    </source>
</evidence>
<accession>A0ABM1C0N5</accession>
<gene>
    <name evidence="2" type="primary">LOC106476062</name>
</gene>
<organism evidence="1 2">
    <name type="scientific">Limulus polyphemus</name>
    <name type="common">Atlantic horseshoe crab</name>
    <dbReference type="NCBI Taxonomy" id="6850"/>
    <lineage>
        <taxon>Eukaryota</taxon>
        <taxon>Metazoa</taxon>
        <taxon>Ecdysozoa</taxon>
        <taxon>Arthropoda</taxon>
        <taxon>Chelicerata</taxon>
        <taxon>Merostomata</taxon>
        <taxon>Xiphosura</taxon>
        <taxon>Limulidae</taxon>
        <taxon>Limulus</taxon>
    </lineage>
</organism>
<proteinExistence type="predicted"/>
<sequence>MNHYKGKRKTKTSTYLSNGRNMEDKNVDYLQGKGTISKLFPLFGFITIENTCDETVYFDAFCFEDGKTEKLLDLPLKVGQEVTFLANKGCDGSNAKYRAYRVWRPEYHKIFSSDGLLGRKSTFSLSSSSNLSNVSCQDSDILITGSEKPNYYTSSTFSSSSTVSEKCASNTCQEPKKLTEHNGKIYPKGEKKAQIIFGTPEECVLVINDIVFYNQNPVTNLIWHIDDGERVNFDAIETDSFHGFRWIATIVWIGNRPKCSLTDDLKNKDNMEKLIKKYSCIFESKCNFSSSLTCSADENKGFENKDAGLSVNDACSCTSSGFSEDENENNHVSNCQVENSSRYRKKSRSDYVSGRLHKKFQKENTQTIREQYLNSSCKKDQLVTFQKLSEGVLDLKEKYVEDVYGLKKDVKNIPGLTDENVKDIPGLTEEENVKDIPGLMEENVKDISGLTEENVNDIYGLTDENVKDIPGLTEENVNDVSELTEENVKDVPGLTEENVTYIPGLMKENLKDVLEPSVELFQRVLKHHPNIDEAVSVFYTITSCKSEIAHKPPLTKYSPFIVNINGENKIGEVTEEAKLIKIRTIDLKHNTSKSNAQKVKCPLLKNITFGTGTVKSVNECFVCLNIKDSVAPVFLSKIYVDGKEVSKTNRNLKSIFKENELVYFSYIHAFLSNNSEWAYVYLVWKGLKPKQFVEPTVEEFLEKLGFRNILLGSEIISHHKQEEQDHCGHKGLHSQLF</sequence>
<reference evidence="2" key="1">
    <citation type="submission" date="2025-08" db="UniProtKB">
        <authorList>
            <consortium name="RefSeq"/>
        </authorList>
    </citation>
    <scope>IDENTIFICATION</scope>
    <source>
        <tissue evidence="2">Muscle</tissue>
    </source>
</reference>
<dbReference type="RefSeq" id="XP_013792189.1">
    <property type="nucleotide sequence ID" value="XM_013936735.2"/>
</dbReference>
<dbReference type="Proteomes" id="UP000694941">
    <property type="component" value="Unplaced"/>
</dbReference>
<protein>
    <submittedName>
        <fullName evidence="2">Uncharacterized protein LOC106476062</fullName>
    </submittedName>
</protein>
<evidence type="ECO:0000313" key="2">
    <source>
        <dbReference type="RefSeq" id="XP_013792189.1"/>
    </source>
</evidence>
<dbReference type="GeneID" id="106476062"/>
<name>A0ABM1C0N5_LIMPO</name>